<dbReference type="AlphaFoldDB" id="A0A382STK8"/>
<accession>A0A382STK8</accession>
<name>A0A382STK8_9ZZZZ</name>
<protein>
    <submittedName>
        <fullName evidence="1">Uncharacterized protein</fullName>
    </submittedName>
</protein>
<organism evidence="1">
    <name type="scientific">marine metagenome</name>
    <dbReference type="NCBI Taxonomy" id="408172"/>
    <lineage>
        <taxon>unclassified sequences</taxon>
        <taxon>metagenomes</taxon>
        <taxon>ecological metagenomes</taxon>
    </lineage>
</organism>
<dbReference type="EMBL" id="UINC01131496">
    <property type="protein sequence ID" value="SVD13240.1"/>
    <property type="molecule type" value="Genomic_DNA"/>
</dbReference>
<sequence>MTPDTEGHWVGREKERYDFTLKLIEKKSTSRGYFVYRMKDKFNNFYIAFDGREEWDLPATKKNTHPEHEGNYTDDHRLQDGDCFTCKATVNRHDIANFKYGGPDSKHKQTVLNRIKLKEFIGRTDGYDSYNE</sequence>
<evidence type="ECO:0000313" key="1">
    <source>
        <dbReference type="EMBL" id="SVD13240.1"/>
    </source>
</evidence>
<proteinExistence type="predicted"/>
<reference evidence="1" key="1">
    <citation type="submission" date="2018-05" db="EMBL/GenBank/DDBJ databases">
        <authorList>
            <person name="Lanie J.A."/>
            <person name="Ng W.-L."/>
            <person name="Kazmierczak K.M."/>
            <person name="Andrzejewski T.M."/>
            <person name="Davidsen T.M."/>
            <person name="Wayne K.J."/>
            <person name="Tettelin H."/>
            <person name="Glass J.I."/>
            <person name="Rusch D."/>
            <person name="Podicherti R."/>
            <person name="Tsui H.-C.T."/>
            <person name="Winkler M.E."/>
        </authorList>
    </citation>
    <scope>NUCLEOTIDE SEQUENCE</scope>
</reference>
<gene>
    <name evidence="1" type="ORF">METZ01_LOCUS366094</name>
</gene>